<dbReference type="GO" id="GO:0008820">
    <property type="term" value="F:cobinamide phosphate guanylyltransferase activity"/>
    <property type="evidence" value="ECO:0007669"/>
    <property type="project" value="UniProtKB-EC"/>
</dbReference>
<dbReference type="PANTHER" id="PTHR34848">
    <property type="match status" value="1"/>
</dbReference>
<name>A0A7R7DR50_9ACTN</name>
<evidence type="ECO:0000256" key="5">
    <source>
        <dbReference type="ARBA" id="ARBA00004692"/>
    </source>
</evidence>
<feature type="region of interest" description="Disordered" evidence="18">
    <location>
        <begin position="109"/>
        <end position="201"/>
    </location>
</feature>
<evidence type="ECO:0000256" key="9">
    <source>
        <dbReference type="ARBA" id="ARBA00012523"/>
    </source>
</evidence>
<dbReference type="EC" id="2.7.1.156" evidence="8"/>
<comment type="pathway">
    <text evidence="6">Cofactor biosynthesis; adenosylcobalamin biosynthesis; adenosylcobalamin from cob(II)yrinate a,c-diamide: step 5/7.</text>
</comment>
<keyword evidence="10" id="KW-0169">Cobalamin biosynthesis</keyword>
<dbReference type="RefSeq" id="WP_239157023.1">
    <property type="nucleotide sequence ID" value="NZ_AP023355.1"/>
</dbReference>
<accession>A0A7R7DR50</accession>
<evidence type="ECO:0000256" key="2">
    <source>
        <dbReference type="ARBA" id="ARBA00000711"/>
    </source>
</evidence>
<feature type="compositionally biased region" description="Low complexity" evidence="18">
    <location>
        <begin position="129"/>
        <end position="201"/>
    </location>
</feature>
<dbReference type="Proteomes" id="UP000611640">
    <property type="component" value="Chromosome"/>
</dbReference>
<dbReference type="PANTHER" id="PTHR34848:SF1">
    <property type="entry name" value="BIFUNCTIONAL ADENOSYLCOBALAMIN BIOSYNTHESIS PROTEIN COBU"/>
    <property type="match status" value="1"/>
</dbReference>
<reference evidence="19 20" key="1">
    <citation type="submission" date="2020-08" db="EMBL/GenBank/DDBJ databases">
        <title>Whole genome shotgun sequence of Actinocatenispora thailandica NBRC 105041.</title>
        <authorList>
            <person name="Komaki H."/>
            <person name="Tamura T."/>
        </authorList>
    </citation>
    <scope>NUCLEOTIDE SEQUENCE [LARGE SCALE GENOMIC DNA]</scope>
    <source>
        <strain evidence="19 20">NBRC 105041</strain>
    </source>
</reference>
<gene>
    <name evidence="19" type="ORF">Athai_37400</name>
</gene>
<dbReference type="InterPro" id="IPR003203">
    <property type="entry name" value="CobU/CobP"/>
</dbReference>
<dbReference type="UniPathway" id="UPA00148">
    <property type="reaction ID" value="UER00236"/>
</dbReference>
<comment type="similarity">
    <text evidence="7">Belongs to the CobU/CobP family.</text>
</comment>
<comment type="catalytic activity">
    <reaction evidence="2">
        <text>adenosylcob(III)inamide phosphate + GTP + H(+) = adenosylcob(III)inamide-GDP + diphosphate</text>
        <dbReference type="Rhea" id="RHEA:22712"/>
        <dbReference type="ChEBI" id="CHEBI:15378"/>
        <dbReference type="ChEBI" id="CHEBI:33019"/>
        <dbReference type="ChEBI" id="CHEBI:37565"/>
        <dbReference type="ChEBI" id="CHEBI:58502"/>
        <dbReference type="ChEBI" id="CHEBI:60487"/>
        <dbReference type="EC" id="2.7.7.62"/>
    </reaction>
</comment>
<dbReference type="EMBL" id="AP023355">
    <property type="protein sequence ID" value="BCJ36237.1"/>
    <property type="molecule type" value="Genomic_DNA"/>
</dbReference>
<evidence type="ECO:0000256" key="15">
    <source>
        <dbReference type="ARBA" id="ARBA00023134"/>
    </source>
</evidence>
<evidence type="ECO:0000256" key="12">
    <source>
        <dbReference type="ARBA" id="ARBA00022741"/>
    </source>
</evidence>
<organism evidence="19 20">
    <name type="scientific">Actinocatenispora thailandica</name>
    <dbReference type="NCBI Taxonomy" id="227318"/>
    <lineage>
        <taxon>Bacteria</taxon>
        <taxon>Bacillati</taxon>
        <taxon>Actinomycetota</taxon>
        <taxon>Actinomycetes</taxon>
        <taxon>Micromonosporales</taxon>
        <taxon>Micromonosporaceae</taxon>
        <taxon>Actinocatenispora</taxon>
    </lineage>
</organism>
<dbReference type="EC" id="2.7.7.62" evidence="9"/>
<comment type="catalytic activity">
    <reaction evidence="1">
        <text>adenosylcob(III)inamide + ATP = adenosylcob(III)inamide phosphate + ADP + H(+)</text>
        <dbReference type="Rhea" id="RHEA:15769"/>
        <dbReference type="ChEBI" id="CHEBI:2480"/>
        <dbReference type="ChEBI" id="CHEBI:15378"/>
        <dbReference type="ChEBI" id="CHEBI:30616"/>
        <dbReference type="ChEBI" id="CHEBI:58502"/>
        <dbReference type="ChEBI" id="CHEBI:456216"/>
        <dbReference type="EC" id="2.7.1.156"/>
    </reaction>
</comment>
<dbReference type="GO" id="GO:0008939">
    <property type="term" value="F:nicotinate-nucleotide-dimethylbenzimidazole phosphoribosyltransferase activity"/>
    <property type="evidence" value="ECO:0007669"/>
    <property type="project" value="InterPro"/>
</dbReference>
<feature type="compositionally biased region" description="Basic residues" evidence="18">
    <location>
        <begin position="113"/>
        <end position="128"/>
    </location>
</feature>
<evidence type="ECO:0000256" key="10">
    <source>
        <dbReference type="ARBA" id="ARBA00022573"/>
    </source>
</evidence>
<keyword evidence="12" id="KW-0547">Nucleotide-binding</keyword>
<dbReference type="GO" id="GO:0005525">
    <property type="term" value="F:GTP binding"/>
    <property type="evidence" value="ECO:0007669"/>
    <property type="project" value="UniProtKB-KW"/>
</dbReference>
<evidence type="ECO:0000256" key="13">
    <source>
        <dbReference type="ARBA" id="ARBA00022777"/>
    </source>
</evidence>
<evidence type="ECO:0000256" key="3">
    <source>
        <dbReference type="ARBA" id="ARBA00001522"/>
    </source>
</evidence>
<keyword evidence="20" id="KW-1185">Reference proteome</keyword>
<dbReference type="Pfam" id="PF02277">
    <property type="entry name" value="DBI_PRT"/>
    <property type="match status" value="1"/>
</dbReference>
<dbReference type="GO" id="GO:0005524">
    <property type="term" value="F:ATP binding"/>
    <property type="evidence" value="ECO:0007669"/>
    <property type="project" value="UniProtKB-KW"/>
</dbReference>
<evidence type="ECO:0000256" key="18">
    <source>
        <dbReference type="SAM" id="MobiDB-lite"/>
    </source>
</evidence>
<dbReference type="InterPro" id="IPR003200">
    <property type="entry name" value="Nict_dMeBzImd_PRibTrfase"/>
</dbReference>
<evidence type="ECO:0000256" key="7">
    <source>
        <dbReference type="ARBA" id="ARBA00007490"/>
    </source>
</evidence>
<dbReference type="GO" id="GO:0043752">
    <property type="term" value="F:adenosylcobinamide kinase activity"/>
    <property type="evidence" value="ECO:0007669"/>
    <property type="project" value="UniProtKB-EC"/>
</dbReference>
<evidence type="ECO:0000256" key="6">
    <source>
        <dbReference type="ARBA" id="ARBA00005159"/>
    </source>
</evidence>
<evidence type="ECO:0000256" key="14">
    <source>
        <dbReference type="ARBA" id="ARBA00022840"/>
    </source>
</evidence>
<evidence type="ECO:0000256" key="4">
    <source>
        <dbReference type="ARBA" id="ARBA00003889"/>
    </source>
</evidence>
<dbReference type="KEGG" id="atl:Athai_37400"/>
<comment type="catalytic activity">
    <reaction evidence="3">
        <text>adenosylcob(III)inamide + GTP = adenosylcob(III)inamide phosphate + GDP + H(+)</text>
        <dbReference type="Rhea" id="RHEA:15765"/>
        <dbReference type="ChEBI" id="CHEBI:2480"/>
        <dbReference type="ChEBI" id="CHEBI:15378"/>
        <dbReference type="ChEBI" id="CHEBI:37565"/>
        <dbReference type="ChEBI" id="CHEBI:58189"/>
        <dbReference type="ChEBI" id="CHEBI:58502"/>
        <dbReference type="EC" id="2.7.1.156"/>
    </reaction>
</comment>
<evidence type="ECO:0000256" key="17">
    <source>
        <dbReference type="ARBA" id="ARBA00030571"/>
    </source>
</evidence>
<keyword evidence="13" id="KW-0418">Kinase</keyword>
<dbReference type="GO" id="GO:0009236">
    <property type="term" value="P:cobalamin biosynthetic process"/>
    <property type="evidence" value="ECO:0007669"/>
    <property type="project" value="UniProtKB-UniPathway"/>
</dbReference>
<evidence type="ECO:0000313" key="19">
    <source>
        <dbReference type="EMBL" id="BCJ36237.1"/>
    </source>
</evidence>
<dbReference type="InterPro" id="IPR027417">
    <property type="entry name" value="P-loop_NTPase"/>
</dbReference>
<dbReference type="Gene3D" id="3.40.50.300">
    <property type="entry name" value="P-loop containing nucleotide triphosphate hydrolases"/>
    <property type="match status" value="2"/>
</dbReference>
<protein>
    <recommendedName>
        <fullName evidence="16">Adenosylcobinamide kinase</fullName>
        <ecNumber evidence="8">2.7.1.156</ecNumber>
        <ecNumber evidence="9">2.7.7.62</ecNumber>
    </recommendedName>
    <alternativeName>
        <fullName evidence="17">Adenosylcobinamide-phosphate guanylyltransferase</fullName>
    </alternativeName>
</protein>
<dbReference type="SUPFAM" id="SSF52540">
    <property type="entry name" value="P-loop containing nucleoside triphosphate hydrolases"/>
    <property type="match status" value="2"/>
</dbReference>
<evidence type="ECO:0000256" key="8">
    <source>
        <dbReference type="ARBA" id="ARBA00012016"/>
    </source>
</evidence>
<evidence type="ECO:0000256" key="16">
    <source>
        <dbReference type="ARBA" id="ARBA00029570"/>
    </source>
</evidence>
<evidence type="ECO:0000256" key="1">
    <source>
        <dbReference type="ARBA" id="ARBA00000312"/>
    </source>
</evidence>
<proteinExistence type="inferred from homology"/>
<keyword evidence="15" id="KW-0342">GTP-binding</keyword>
<dbReference type="Pfam" id="PF02283">
    <property type="entry name" value="CobU"/>
    <property type="match status" value="2"/>
</dbReference>
<dbReference type="InterPro" id="IPR036087">
    <property type="entry name" value="Nict_dMeBzImd_PRibTrfase_sf"/>
</dbReference>
<dbReference type="AlphaFoldDB" id="A0A7R7DR50"/>
<sequence>MTTEQRVLVLGGISSGKSSLAERMLAEAPGERRYLATGRDNPDDPDWQRRIAAHRERRGDDWLTVDCSTGPDALIEALAAAPAGAAVLVDDLGGWAGLLLEAAGVVDDEPAKPKRATKRTSAATRKRGAASARTTSARAATEPPTGAAEAAAAGDSAPTGTDAAGAPSDDAASESGSPATAGERGAAPAAEPADGAPAGATDGAELLATAPARLAAAVAASPAGTVVLVSPEVGLSVVPATRSGRRFADLLGAINRAVADGSDRVALVVAGRTLWLPADGEATVPAAAAPAVTRQPPAEAVPAPMDAAEPVDVGPAEPDDDIIGIRPPDRIAINAAEARLTALASGGAGLGALTEPVAWALGAGDLAGEWESIRVLLVGADHDGGARAGDPPAASAIERVQAGTAPLARLADRLGATVVVADLAEAGGAAAVEPMETADVLTAEQVDAAFELGRSLAERAADEGVQLLVPAACGAGVQAVSAAVLAAATGNEPASLIGRVVGEAGRVDDAAWIDRCVAARDALHRVRLRSRDSRSLLAMLGGPDLAALTGLIIGAAVRHLPVLVDNPATATAMVLARDIAPSSPWWCLIPDHGRAPAVRTVADLLGFDTVLDLGLGLGDGCTALTAVGVLQPALALAASLRGSDAGEPVHA</sequence>
<comment type="pathway">
    <text evidence="5">Cofactor biosynthesis; adenosylcobalamin biosynthesis; adenosylcobalamin from cob(II)yrinate a,c-diamide: step 6/7.</text>
</comment>
<keyword evidence="14" id="KW-0067">ATP-binding</keyword>
<comment type="function">
    <text evidence="4">Catalyzes ATP-dependent phosphorylation of adenosylcobinamide and addition of GMP to adenosylcobinamide phosphate.</text>
</comment>
<dbReference type="Gene3D" id="3.40.50.10210">
    <property type="match status" value="1"/>
</dbReference>
<dbReference type="SUPFAM" id="SSF52733">
    <property type="entry name" value="Nicotinate mononucleotide:5,6-dimethylbenzimidazole phosphoribosyltransferase (CobT)"/>
    <property type="match status" value="1"/>
</dbReference>
<evidence type="ECO:0000256" key="11">
    <source>
        <dbReference type="ARBA" id="ARBA00022679"/>
    </source>
</evidence>
<keyword evidence="11" id="KW-0808">Transferase</keyword>
<evidence type="ECO:0000313" key="20">
    <source>
        <dbReference type="Proteomes" id="UP000611640"/>
    </source>
</evidence>